<dbReference type="Pfam" id="PF14333">
    <property type="entry name" value="DUF4389"/>
    <property type="match status" value="1"/>
</dbReference>
<name>A0A6J6BWF5_9ZZZZ</name>
<dbReference type="EMBL" id="CAEZSC010000098">
    <property type="protein sequence ID" value="CAB4543017.1"/>
    <property type="molecule type" value="Genomic_DNA"/>
</dbReference>
<feature type="transmembrane region" description="Helical" evidence="1">
    <location>
        <begin position="52"/>
        <end position="71"/>
    </location>
</feature>
<evidence type="ECO:0000313" key="2">
    <source>
        <dbReference type="EMBL" id="CAB4543017.1"/>
    </source>
</evidence>
<gene>
    <name evidence="2" type="ORF">UFOPK1380_01165</name>
    <name evidence="3" type="ORF">UFOPK1863_00909</name>
    <name evidence="4" type="ORF">UFOPK3874_00633</name>
</gene>
<keyword evidence="1" id="KW-1133">Transmembrane helix</keyword>
<feature type="transmembrane region" description="Helical" evidence="1">
    <location>
        <begin position="131"/>
        <end position="157"/>
    </location>
</feature>
<keyword evidence="1" id="KW-0472">Membrane</keyword>
<evidence type="ECO:0000313" key="3">
    <source>
        <dbReference type="EMBL" id="CAB4619084.1"/>
    </source>
</evidence>
<dbReference type="EMBL" id="CAFBNS010000103">
    <property type="protein sequence ID" value="CAB4962680.1"/>
    <property type="molecule type" value="Genomic_DNA"/>
</dbReference>
<dbReference type="AlphaFoldDB" id="A0A6J6BWF5"/>
<keyword evidence="1" id="KW-0812">Transmembrane</keyword>
<evidence type="ECO:0000313" key="4">
    <source>
        <dbReference type="EMBL" id="CAB4962680.1"/>
    </source>
</evidence>
<dbReference type="EMBL" id="CAEZUY010000101">
    <property type="protein sequence ID" value="CAB4619084.1"/>
    <property type="molecule type" value="Genomic_DNA"/>
</dbReference>
<dbReference type="InterPro" id="IPR025498">
    <property type="entry name" value="DUF4389"/>
</dbReference>
<evidence type="ECO:0000256" key="1">
    <source>
        <dbReference type="SAM" id="Phobius"/>
    </source>
</evidence>
<reference evidence="2" key="1">
    <citation type="submission" date="2020-05" db="EMBL/GenBank/DDBJ databases">
        <authorList>
            <person name="Chiriac C."/>
            <person name="Salcher M."/>
            <person name="Ghai R."/>
            <person name="Kavagutti S V."/>
        </authorList>
    </citation>
    <scope>NUCLEOTIDE SEQUENCE</scope>
</reference>
<proteinExistence type="predicted"/>
<accession>A0A6J6BWF5</accession>
<organism evidence="2">
    <name type="scientific">freshwater metagenome</name>
    <dbReference type="NCBI Taxonomy" id="449393"/>
    <lineage>
        <taxon>unclassified sequences</taxon>
        <taxon>metagenomes</taxon>
        <taxon>ecological metagenomes</taxon>
    </lineage>
</organism>
<sequence length="202" mass="22613">MATQENQVQTIIHVQLTGRNKATAFWRWILIFPVFSLLTAFSSASIVHTGQYATGVLVLPVVLTLLFRGVYPSYVLTFNKALLEFNARVCAYALLLTDDYPSIEANPNIAVHLPEIEDGKKLSRGLPLVKWIFAIPLILVGVVYSILSLFATIYAWLYVSVTGTYPESVANLVLGTLEYWNRVTGYAVIMVTDEYPPFTLKF</sequence>
<protein>
    <submittedName>
        <fullName evidence="2">Unannotated protein</fullName>
    </submittedName>
</protein>
<feature type="transmembrane region" description="Helical" evidence="1">
    <location>
        <begin position="25"/>
        <end position="46"/>
    </location>
</feature>